<evidence type="ECO:0000256" key="2">
    <source>
        <dbReference type="ARBA" id="ARBA00005862"/>
    </source>
</evidence>
<dbReference type="GO" id="GO:0003677">
    <property type="term" value="F:DNA binding"/>
    <property type="evidence" value="ECO:0007669"/>
    <property type="project" value="TreeGrafter"/>
</dbReference>
<dbReference type="OrthoDB" id="435881at2759"/>
<keyword evidence="4" id="KW-0274">FAD</keyword>
<dbReference type="InterPro" id="IPR002081">
    <property type="entry name" value="Cryptochrome/DNA_photolyase_1"/>
</dbReference>
<dbReference type="AlphaFoldDB" id="A0A2J8A3B2"/>
<dbReference type="PROSITE" id="PS00691">
    <property type="entry name" value="DNA_PHOTOLYASES_1_2"/>
    <property type="match status" value="1"/>
</dbReference>
<evidence type="ECO:0000256" key="5">
    <source>
        <dbReference type="ARBA" id="ARBA00022991"/>
    </source>
</evidence>
<evidence type="ECO:0000256" key="6">
    <source>
        <dbReference type="PIRSR" id="PIRSR602081-2"/>
    </source>
</evidence>
<dbReference type="PRINTS" id="PR00147">
    <property type="entry name" value="DNAPHOTLYASE"/>
</dbReference>
<dbReference type="Pfam" id="PF03441">
    <property type="entry name" value="FAD_binding_7"/>
    <property type="match status" value="1"/>
</dbReference>
<evidence type="ECO:0000256" key="3">
    <source>
        <dbReference type="ARBA" id="ARBA00022630"/>
    </source>
</evidence>
<proteinExistence type="inferred from homology"/>
<evidence type="ECO:0000259" key="7">
    <source>
        <dbReference type="Pfam" id="PF03441"/>
    </source>
</evidence>
<evidence type="ECO:0000256" key="4">
    <source>
        <dbReference type="ARBA" id="ARBA00022827"/>
    </source>
</evidence>
<accession>A0A2J8A3B2</accession>
<keyword evidence="5" id="KW-0157">Chromophore</keyword>
<sequence>MTGSKTRQEGPPRHTALGIVESISKGAFKDYEHTRDSLECETTHLSVYLKFGCVSNEKNASLNTNYDKIPWAPHDTFFMAWCSGRTGFPIVDAGIRQLLTTGYMHNRVRMISASFLIKVLRVDWRLGEKFFAQRLVDYHPSANSGGWQWASGGGADSQQYNRVFSPWLQAKKHDPNCVYIKTFIPELNKVPNADILTWNTAFPSHEHATGYPRPIVADYHAEAKQSFAIYKKALYAKK</sequence>
<evidence type="ECO:0000313" key="9">
    <source>
        <dbReference type="Proteomes" id="UP000236333"/>
    </source>
</evidence>
<feature type="domain" description="Cryptochrome/DNA photolyase FAD-binding" evidence="7">
    <location>
        <begin position="58"/>
        <end position="227"/>
    </location>
</feature>
<dbReference type="Gene3D" id="1.25.40.80">
    <property type="match status" value="1"/>
</dbReference>
<reference evidence="8 9" key="1">
    <citation type="journal article" date="2017" name="Mol. Biol. Evol.">
        <title>The 4-celled Tetrabaena socialis nuclear genome reveals the essential components for genetic control of cell number at the origin of multicellularity in the volvocine lineage.</title>
        <authorList>
            <person name="Featherston J."/>
            <person name="Arakaki Y."/>
            <person name="Hanschen E.R."/>
            <person name="Ferris P.J."/>
            <person name="Michod R.E."/>
            <person name="Olson B.J.S.C."/>
            <person name="Nozaki H."/>
            <person name="Durand P.M."/>
        </authorList>
    </citation>
    <scope>NUCLEOTIDE SEQUENCE [LARGE SCALE GENOMIC DNA]</scope>
    <source>
        <strain evidence="8 9">NIES-571</strain>
    </source>
</reference>
<name>A0A2J8A3B2_9CHLO</name>
<keyword evidence="8" id="KW-0456">Lyase</keyword>
<dbReference type="Gene3D" id="1.10.579.10">
    <property type="entry name" value="DNA Cyclobutane Dipyrimidine Photolyase, subunit A, domain 3"/>
    <property type="match status" value="1"/>
</dbReference>
<dbReference type="InterPro" id="IPR036134">
    <property type="entry name" value="Crypto/Photolyase_FAD-like_sf"/>
</dbReference>
<keyword evidence="9" id="KW-1185">Reference proteome</keyword>
<gene>
    <name evidence="8" type="ORF">TSOC_006574</name>
</gene>
<dbReference type="PANTHER" id="PTHR11455:SF9">
    <property type="entry name" value="CRYPTOCHROME CIRCADIAN CLOCK 5 ISOFORM X1"/>
    <property type="match status" value="1"/>
</dbReference>
<comment type="caution">
    <text evidence="8">The sequence shown here is derived from an EMBL/GenBank/DDBJ whole genome shotgun (WGS) entry which is preliminary data.</text>
</comment>
<dbReference type="Proteomes" id="UP000236333">
    <property type="component" value="Unassembled WGS sequence"/>
</dbReference>
<feature type="site" description="Electron transfer via tryptophanyl radical" evidence="6">
    <location>
        <position position="124"/>
    </location>
</feature>
<dbReference type="GO" id="GO:0006139">
    <property type="term" value="P:nucleobase-containing compound metabolic process"/>
    <property type="evidence" value="ECO:0007669"/>
    <property type="project" value="UniProtKB-ARBA"/>
</dbReference>
<feature type="site" description="Electron transfer via tryptophanyl radical" evidence="6">
    <location>
        <position position="71"/>
    </location>
</feature>
<evidence type="ECO:0000256" key="1">
    <source>
        <dbReference type="ARBA" id="ARBA00001974"/>
    </source>
</evidence>
<keyword evidence="3" id="KW-0285">Flavoprotein</keyword>
<protein>
    <submittedName>
        <fullName evidence="8">Deoxyribodipyrimidine photo-lyase</fullName>
    </submittedName>
</protein>
<feature type="site" description="Electron transfer via tryptophanyl radical" evidence="6">
    <location>
        <position position="147"/>
    </location>
</feature>
<evidence type="ECO:0000313" key="8">
    <source>
        <dbReference type="EMBL" id="PNH07009.1"/>
    </source>
</evidence>
<dbReference type="SUPFAM" id="SSF48173">
    <property type="entry name" value="Cryptochrome/photolyase FAD-binding domain"/>
    <property type="match status" value="1"/>
</dbReference>
<dbReference type="InterPro" id="IPR005101">
    <property type="entry name" value="Cryptochr/Photolyase_FAD-bd"/>
</dbReference>
<dbReference type="GO" id="GO:0006950">
    <property type="term" value="P:response to stress"/>
    <property type="evidence" value="ECO:0007669"/>
    <property type="project" value="UniProtKB-ARBA"/>
</dbReference>
<dbReference type="EMBL" id="PGGS01000203">
    <property type="protein sequence ID" value="PNH07009.1"/>
    <property type="molecule type" value="Genomic_DNA"/>
</dbReference>
<organism evidence="8 9">
    <name type="scientific">Tetrabaena socialis</name>
    <dbReference type="NCBI Taxonomy" id="47790"/>
    <lineage>
        <taxon>Eukaryota</taxon>
        <taxon>Viridiplantae</taxon>
        <taxon>Chlorophyta</taxon>
        <taxon>core chlorophytes</taxon>
        <taxon>Chlorophyceae</taxon>
        <taxon>CS clade</taxon>
        <taxon>Chlamydomonadales</taxon>
        <taxon>Tetrabaenaceae</taxon>
        <taxon>Tetrabaena</taxon>
    </lineage>
</organism>
<dbReference type="GO" id="GO:0071949">
    <property type="term" value="F:FAD binding"/>
    <property type="evidence" value="ECO:0007669"/>
    <property type="project" value="TreeGrafter"/>
</dbReference>
<dbReference type="PANTHER" id="PTHR11455">
    <property type="entry name" value="CRYPTOCHROME"/>
    <property type="match status" value="1"/>
</dbReference>
<dbReference type="InterPro" id="IPR018394">
    <property type="entry name" value="DNA_photolyase_1_CS_C"/>
</dbReference>
<comment type="cofactor">
    <cofactor evidence="1">
        <name>FAD</name>
        <dbReference type="ChEBI" id="CHEBI:57692"/>
    </cofactor>
</comment>
<dbReference type="GO" id="GO:0003904">
    <property type="term" value="F:deoxyribodipyrimidine photo-lyase activity"/>
    <property type="evidence" value="ECO:0007669"/>
    <property type="project" value="TreeGrafter"/>
</dbReference>
<comment type="similarity">
    <text evidence="2">Belongs to the DNA photolyase class-1 family.</text>
</comment>